<accession>A0A5C4LZN8</accession>
<protein>
    <recommendedName>
        <fullName evidence="2">Anti-sigma factor antagonist</fullName>
    </recommendedName>
</protein>
<dbReference type="PANTHER" id="PTHR33495">
    <property type="entry name" value="ANTI-SIGMA FACTOR ANTAGONIST TM_1081-RELATED-RELATED"/>
    <property type="match status" value="1"/>
</dbReference>
<sequence length="123" mass="13071">MSEPTDVTSGLERELRIVREDRAGAVVLRIGGEVDAFTVPRLTNAVADVVAEQPRMLVLDLSAVGFLASAGLSALLTMHRDVGDKTVLRIVADGRATLRPIHLTGLDQSLPLYPTLEASLAGL</sequence>
<dbReference type="Gene3D" id="3.30.750.24">
    <property type="entry name" value="STAS domain"/>
    <property type="match status" value="1"/>
</dbReference>
<keyword evidence="5" id="KW-1185">Reference proteome</keyword>
<dbReference type="AlphaFoldDB" id="A0A5C4LZN8"/>
<comment type="similarity">
    <text evidence="1 2">Belongs to the anti-sigma-factor antagonist family.</text>
</comment>
<dbReference type="InterPro" id="IPR003658">
    <property type="entry name" value="Anti-sigma_ant"/>
</dbReference>
<dbReference type="CDD" id="cd07043">
    <property type="entry name" value="STAS_anti-anti-sigma_factors"/>
    <property type="match status" value="1"/>
</dbReference>
<evidence type="ECO:0000256" key="2">
    <source>
        <dbReference type="RuleBase" id="RU003749"/>
    </source>
</evidence>
<dbReference type="OrthoDB" id="3695884at2"/>
<dbReference type="PROSITE" id="PS50801">
    <property type="entry name" value="STAS"/>
    <property type="match status" value="1"/>
</dbReference>
<comment type="caution">
    <text evidence="4">The sequence shown here is derived from an EMBL/GenBank/DDBJ whole genome shotgun (WGS) entry which is preliminary data.</text>
</comment>
<dbReference type="EMBL" id="VDFW01000018">
    <property type="protein sequence ID" value="TNC23765.1"/>
    <property type="molecule type" value="Genomic_DNA"/>
</dbReference>
<dbReference type="GO" id="GO:0043856">
    <property type="term" value="F:anti-sigma factor antagonist activity"/>
    <property type="evidence" value="ECO:0007669"/>
    <property type="project" value="InterPro"/>
</dbReference>
<proteinExistence type="inferred from homology"/>
<evidence type="ECO:0000313" key="5">
    <source>
        <dbReference type="Proteomes" id="UP000305546"/>
    </source>
</evidence>
<name>A0A5C4LZN8_9PSEU</name>
<dbReference type="NCBIfam" id="TIGR00377">
    <property type="entry name" value="ant_ant_sig"/>
    <property type="match status" value="1"/>
</dbReference>
<dbReference type="PANTHER" id="PTHR33495:SF13">
    <property type="entry name" value="ANTI-SIGMA-F FACTOR ANTAGONIST RSFB"/>
    <property type="match status" value="1"/>
</dbReference>
<feature type="domain" description="STAS" evidence="3">
    <location>
        <begin position="15"/>
        <end position="123"/>
    </location>
</feature>
<gene>
    <name evidence="4" type="ORF">FG385_20640</name>
</gene>
<dbReference type="InterPro" id="IPR002645">
    <property type="entry name" value="STAS_dom"/>
</dbReference>
<reference evidence="4 5" key="1">
    <citation type="submission" date="2019-06" db="EMBL/GenBank/DDBJ databases">
        <title>Amycolatopsis alkalitolerans sp. nov., isolated from Gastrodia elata Blume.</title>
        <authorList>
            <person name="Narsing Rao M.P."/>
            <person name="Li W.J."/>
        </authorList>
    </citation>
    <scope>NUCLEOTIDE SEQUENCE [LARGE SCALE GENOMIC DNA]</scope>
    <source>
        <strain evidence="4 5">SYSUP0005</strain>
    </source>
</reference>
<dbReference type="Proteomes" id="UP000305546">
    <property type="component" value="Unassembled WGS sequence"/>
</dbReference>
<dbReference type="Pfam" id="PF01740">
    <property type="entry name" value="STAS"/>
    <property type="match status" value="1"/>
</dbReference>
<dbReference type="SUPFAM" id="SSF52091">
    <property type="entry name" value="SpoIIaa-like"/>
    <property type="match status" value="1"/>
</dbReference>
<dbReference type="RefSeq" id="WP_139098405.1">
    <property type="nucleotide sequence ID" value="NZ_VDFW01000018.1"/>
</dbReference>
<evidence type="ECO:0000256" key="1">
    <source>
        <dbReference type="ARBA" id="ARBA00009013"/>
    </source>
</evidence>
<organism evidence="4 5">
    <name type="scientific">Amycolatopsis alkalitolerans</name>
    <dbReference type="NCBI Taxonomy" id="2547244"/>
    <lineage>
        <taxon>Bacteria</taxon>
        <taxon>Bacillati</taxon>
        <taxon>Actinomycetota</taxon>
        <taxon>Actinomycetes</taxon>
        <taxon>Pseudonocardiales</taxon>
        <taxon>Pseudonocardiaceae</taxon>
        <taxon>Amycolatopsis</taxon>
    </lineage>
</organism>
<evidence type="ECO:0000313" key="4">
    <source>
        <dbReference type="EMBL" id="TNC23765.1"/>
    </source>
</evidence>
<dbReference type="InterPro" id="IPR036513">
    <property type="entry name" value="STAS_dom_sf"/>
</dbReference>
<evidence type="ECO:0000259" key="3">
    <source>
        <dbReference type="PROSITE" id="PS50801"/>
    </source>
</evidence>